<keyword evidence="11" id="KW-1185">Reference proteome</keyword>
<dbReference type="GO" id="GO:0005524">
    <property type="term" value="F:ATP binding"/>
    <property type="evidence" value="ECO:0007669"/>
    <property type="project" value="UniProtKB-KW"/>
</dbReference>
<feature type="binding site" evidence="6">
    <location>
        <begin position="349"/>
        <end position="353"/>
    </location>
    <ligand>
        <name>ATP</name>
        <dbReference type="ChEBI" id="CHEBI:30616"/>
    </ligand>
</feature>
<dbReference type="InterPro" id="IPR043129">
    <property type="entry name" value="ATPase_NBD"/>
</dbReference>
<comment type="subunit">
    <text evidence="6">Homodimer.</text>
</comment>
<dbReference type="PANTHER" id="PTHR21060:SF15">
    <property type="entry name" value="ACETATE KINASE-RELATED"/>
    <property type="match status" value="1"/>
</dbReference>
<dbReference type="STRING" id="1424659.SAMN05216368_105116"/>
<dbReference type="AlphaFoldDB" id="A0A4R8V6H9"/>
<feature type="binding site" evidence="6">
    <location>
        <begin position="301"/>
        <end position="303"/>
    </location>
    <ligand>
        <name>ATP</name>
        <dbReference type="ChEBI" id="CHEBI:30616"/>
    </ligand>
</feature>
<evidence type="ECO:0000313" key="9">
    <source>
        <dbReference type="EMBL" id="TFB77121.1"/>
    </source>
</evidence>
<sequence>MTAVLVVNSGSSSFKYQLIEMDTETTLASGMVERIGEVVGDSVHSIAGVKAEVSAAEASAETHVPASADRKWKRELPIPDHTAGFAVMLEAFRAHGPSLARHVPVAVGHRVVHGGARFHQPTLVTPQVEKDIDELSGLAPLHNPGALQGIVAAVEAFADVPHVAIFDTAFHQTLPPEAFTYAINADLAERYRIRRYGFHGTSHGFVAREAANFLQRPVEDLNQIVLHLGNGGSACAVEGGRSVETSMGMTPLEGLVMGTRSGDIDPGVLFHLHRRAGLDFPEIDKLLNRGSGLLGLTGRGDMRDVIVAATAGDGPSQLAIDVYVHRVKGYVGAYYAQLGRVDVISFTAGVGENAPLVRERALAGLEALGIRIDPERNAAAARGARVISADDSAVTVLVIPTNEELEIARQTLATVR</sequence>
<reference evidence="9 11" key="2">
    <citation type="submission" date="2019-03" db="EMBL/GenBank/DDBJ databases">
        <title>Genomics of glacier-inhabiting Cryobacterium strains.</title>
        <authorList>
            <person name="Liu Q."/>
            <person name="Xin Y.-H."/>
        </authorList>
    </citation>
    <scope>NUCLEOTIDE SEQUENCE [LARGE SCALE GENOMIC DNA]</scope>
    <source>
        <strain evidence="9 11">Hh8</strain>
    </source>
</reference>
<gene>
    <name evidence="6" type="primary">ackA</name>
    <name evidence="9" type="ORF">E3O21_09500</name>
    <name evidence="8" type="ORF">SAMN05216368_105116</name>
</gene>
<keyword evidence="2 6" id="KW-0808">Transferase</keyword>
<dbReference type="PRINTS" id="PR00471">
    <property type="entry name" value="ACETATEKNASE"/>
</dbReference>
<dbReference type="GO" id="GO:0006085">
    <property type="term" value="P:acetyl-CoA biosynthetic process"/>
    <property type="evidence" value="ECO:0007669"/>
    <property type="project" value="UniProtKB-UniRule"/>
</dbReference>
<dbReference type="InterPro" id="IPR004372">
    <property type="entry name" value="Ac/propionate_kinase"/>
</dbReference>
<dbReference type="CDD" id="cd24010">
    <property type="entry name" value="ASKHA_NBD_AcK_PK"/>
    <property type="match status" value="1"/>
</dbReference>
<evidence type="ECO:0000256" key="4">
    <source>
        <dbReference type="ARBA" id="ARBA00022777"/>
    </source>
</evidence>
<dbReference type="GO" id="GO:0005737">
    <property type="term" value="C:cytoplasm"/>
    <property type="evidence" value="ECO:0007669"/>
    <property type="project" value="UniProtKB-SubCell"/>
</dbReference>
<comment type="cofactor">
    <cofactor evidence="6">
        <name>Mg(2+)</name>
        <dbReference type="ChEBI" id="CHEBI:18420"/>
    </cofactor>
    <cofactor evidence="6">
        <name>Mn(2+)</name>
        <dbReference type="ChEBI" id="CHEBI:29035"/>
    </cofactor>
    <text evidence="6">Mg(2+). Can also accept Mn(2+).</text>
</comment>
<evidence type="ECO:0000256" key="6">
    <source>
        <dbReference type="HAMAP-Rule" id="MF_00020"/>
    </source>
</evidence>
<comment type="pathway">
    <text evidence="6">Metabolic intermediate biosynthesis; acetyl-CoA biosynthesis; acetyl-CoA from acetate: step 1/2.</text>
</comment>
<evidence type="ECO:0000256" key="1">
    <source>
        <dbReference type="ARBA" id="ARBA00008748"/>
    </source>
</evidence>
<feature type="binding site" evidence="6">
    <location>
        <position position="8"/>
    </location>
    <ligand>
        <name>Mg(2+)</name>
        <dbReference type="ChEBI" id="CHEBI:18420"/>
    </ligand>
</feature>
<dbReference type="GO" id="GO:0006083">
    <property type="term" value="P:acetate metabolic process"/>
    <property type="evidence" value="ECO:0007669"/>
    <property type="project" value="TreeGrafter"/>
</dbReference>
<feature type="site" description="Transition state stabilizer" evidence="6">
    <location>
        <position position="260"/>
    </location>
</feature>
<evidence type="ECO:0000256" key="2">
    <source>
        <dbReference type="ARBA" id="ARBA00022679"/>
    </source>
</evidence>
<dbReference type="UniPathway" id="UPA00340">
    <property type="reaction ID" value="UER00458"/>
</dbReference>
<name>A0A4R8V6H9_9MICO</name>
<feature type="binding site" evidence="6">
    <location>
        <position position="110"/>
    </location>
    <ligand>
        <name>substrate</name>
    </ligand>
</feature>
<evidence type="ECO:0000313" key="10">
    <source>
        <dbReference type="Proteomes" id="UP000199639"/>
    </source>
</evidence>
<dbReference type="EMBL" id="SOFD01000025">
    <property type="protein sequence ID" value="TFB77121.1"/>
    <property type="molecule type" value="Genomic_DNA"/>
</dbReference>
<dbReference type="RefSeq" id="WP_092340323.1">
    <property type="nucleotide sequence ID" value="NZ_FNIB01000005.1"/>
</dbReference>
<keyword evidence="6" id="KW-0479">Metal-binding</keyword>
<dbReference type="NCBIfam" id="TIGR00016">
    <property type="entry name" value="ackA"/>
    <property type="match status" value="1"/>
</dbReference>
<keyword evidence="5 6" id="KW-0067">ATP-binding</keyword>
<evidence type="ECO:0000256" key="3">
    <source>
        <dbReference type="ARBA" id="ARBA00022741"/>
    </source>
</evidence>
<feature type="binding site" evidence="6">
    <location>
        <position position="403"/>
    </location>
    <ligand>
        <name>Mg(2+)</name>
        <dbReference type="ChEBI" id="CHEBI:18420"/>
    </ligand>
</feature>
<keyword evidence="6" id="KW-0460">Magnesium</keyword>
<comment type="function">
    <text evidence="6">Catalyzes the formation of acetyl phosphate from acetate and ATP. Can also catalyze the reverse reaction.</text>
</comment>
<reference evidence="8 10" key="1">
    <citation type="submission" date="2016-10" db="EMBL/GenBank/DDBJ databases">
        <authorList>
            <person name="Varghese N."/>
            <person name="Submissions S."/>
        </authorList>
    </citation>
    <scope>NUCLEOTIDE SEQUENCE [LARGE SCALE GENOMIC DNA]</scope>
    <source>
        <strain evidence="8 10">CGMCC 1.11215</strain>
    </source>
</reference>
<protein>
    <recommendedName>
        <fullName evidence="6">Acetate kinase</fullName>
        <ecNumber evidence="6">2.7.2.1</ecNumber>
    </recommendedName>
    <alternativeName>
        <fullName evidence="6">Acetokinase</fullName>
    </alternativeName>
</protein>
<feature type="site" description="Transition state stabilizer" evidence="6">
    <location>
        <position position="199"/>
    </location>
</feature>
<dbReference type="GO" id="GO:0000287">
    <property type="term" value="F:magnesium ion binding"/>
    <property type="evidence" value="ECO:0007669"/>
    <property type="project" value="UniProtKB-UniRule"/>
</dbReference>
<proteinExistence type="inferred from homology"/>
<organism evidence="8 10">
    <name type="scientific">Cryobacterium flavum</name>
    <dbReference type="NCBI Taxonomy" id="1424659"/>
    <lineage>
        <taxon>Bacteria</taxon>
        <taxon>Bacillati</taxon>
        <taxon>Actinomycetota</taxon>
        <taxon>Actinomycetes</taxon>
        <taxon>Micrococcales</taxon>
        <taxon>Microbacteriaceae</taxon>
        <taxon>Cryobacterium</taxon>
    </lineage>
</organism>
<dbReference type="EMBL" id="FNIB01000005">
    <property type="protein sequence ID" value="SDN38931.1"/>
    <property type="molecule type" value="Genomic_DNA"/>
</dbReference>
<accession>A0A4R8V6H9</accession>
<dbReference type="GO" id="GO:0008776">
    <property type="term" value="F:acetate kinase activity"/>
    <property type="evidence" value="ECO:0007669"/>
    <property type="project" value="UniProtKB-UniRule"/>
</dbReference>
<keyword evidence="4 6" id="KW-0418">Kinase</keyword>
<dbReference type="InterPro" id="IPR023865">
    <property type="entry name" value="Aliphatic_acid_kinase_CS"/>
</dbReference>
<comment type="subcellular location">
    <subcellularLocation>
        <location evidence="6">Cytoplasm</location>
    </subcellularLocation>
</comment>
<dbReference type="PROSITE" id="PS01076">
    <property type="entry name" value="ACETATE_KINASE_2"/>
    <property type="match status" value="1"/>
</dbReference>
<keyword evidence="3 6" id="KW-0547">Nucleotide-binding</keyword>
<keyword evidence="6" id="KW-0963">Cytoplasm</keyword>
<dbReference type="PANTHER" id="PTHR21060">
    <property type="entry name" value="ACETATE KINASE"/>
    <property type="match status" value="1"/>
</dbReference>
<dbReference type="HAMAP" id="MF_00020">
    <property type="entry name" value="Acetate_kinase"/>
    <property type="match status" value="1"/>
</dbReference>
<dbReference type="InterPro" id="IPR000890">
    <property type="entry name" value="Aliphatic_acid_kin_short-chain"/>
</dbReference>
<comment type="similarity">
    <text evidence="1 6 7">Belongs to the acetokinase family.</text>
</comment>
<dbReference type="PROSITE" id="PS01075">
    <property type="entry name" value="ACETATE_KINASE_1"/>
    <property type="match status" value="1"/>
</dbReference>
<dbReference type="Gene3D" id="3.30.420.40">
    <property type="match status" value="2"/>
</dbReference>
<dbReference type="SUPFAM" id="SSF53067">
    <property type="entry name" value="Actin-like ATPase domain"/>
    <property type="match status" value="2"/>
</dbReference>
<dbReference type="PIRSF" id="PIRSF000722">
    <property type="entry name" value="Acetate_prop_kin"/>
    <property type="match status" value="1"/>
</dbReference>
<dbReference type="Pfam" id="PF00871">
    <property type="entry name" value="Acetate_kinase"/>
    <property type="match status" value="1"/>
</dbReference>
<feature type="binding site" evidence="6">
    <location>
        <begin position="227"/>
        <end position="231"/>
    </location>
    <ligand>
        <name>ATP</name>
        <dbReference type="ChEBI" id="CHEBI:30616"/>
    </ligand>
</feature>
<feature type="binding site" evidence="6">
    <location>
        <position position="15"/>
    </location>
    <ligand>
        <name>ATP</name>
        <dbReference type="ChEBI" id="CHEBI:30616"/>
    </ligand>
</feature>
<evidence type="ECO:0000256" key="5">
    <source>
        <dbReference type="ARBA" id="ARBA00022840"/>
    </source>
</evidence>
<evidence type="ECO:0000256" key="7">
    <source>
        <dbReference type="RuleBase" id="RU003835"/>
    </source>
</evidence>
<evidence type="ECO:0000313" key="8">
    <source>
        <dbReference type="EMBL" id="SDN38931.1"/>
    </source>
</evidence>
<dbReference type="EC" id="2.7.2.1" evidence="6"/>
<dbReference type="Proteomes" id="UP000199639">
    <property type="component" value="Unassembled WGS sequence"/>
</dbReference>
<evidence type="ECO:0000313" key="11">
    <source>
        <dbReference type="Proteomes" id="UP000298252"/>
    </source>
</evidence>
<comment type="catalytic activity">
    <reaction evidence="6">
        <text>acetate + ATP = acetyl phosphate + ADP</text>
        <dbReference type="Rhea" id="RHEA:11352"/>
        <dbReference type="ChEBI" id="CHEBI:22191"/>
        <dbReference type="ChEBI" id="CHEBI:30089"/>
        <dbReference type="ChEBI" id="CHEBI:30616"/>
        <dbReference type="ChEBI" id="CHEBI:456216"/>
        <dbReference type="EC" id="2.7.2.1"/>
    </reaction>
</comment>
<dbReference type="Proteomes" id="UP000298252">
    <property type="component" value="Unassembled WGS sequence"/>
</dbReference>
<feature type="active site" description="Proton donor/acceptor" evidence="6">
    <location>
        <position position="167"/>
    </location>
</feature>